<name>A0A327Y4D5_9RHOB</name>
<dbReference type="AlphaFoldDB" id="A0A327Y4D5"/>
<dbReference type="Proteomes" id="UP000249165">
    <property type="component" value="Unassembled WGS sequence"/>
</dbReference>
<feature type="chain" id="PRO_5016408819" evidence="1">
    <location>
        <begin position="35"/>
        <end position="248"/>
    </location>
</feature>
<feature type="signal peptide" evidence="1">
    <location>
        <begin position="1"/>
        <end position="34"/>
    </location>
</feature>
<reference evidence="2 3" key="1">
    <citation type="submission" date="2018-06" db="EMBL/GenBank/DDBJ databases">
        <title>Genomic Encyclopedia of Archaeal and Bacterial Type Strains, Phase II (KMG-II): from individual species to whole genera.</title>
        <authorList>
            <person name="Goeker M."/>
        </authorList>
    </citation>
    <scope>NUCLEOTIDE SEQUENCE [LARGE SCALE GENOMIC DNA]</scope>
    <source>
        <strain evidence="2 3">DSM 22011</strain>
    </source>
</reference>
<evidence type="ECO:0000313" key="3">
    <source>
        <dbReference type="Proteomes" id="UP000249165"/>
    </source>
</evidence>
<dbReference type="EMBL" id="QLMG01000021">
    <property type="protein sequence ID" value="RAK15624.1"/>
    <property type="molecule type" value="Genomic_DNA"/>
</dbReference>
<organism evidence="2 3">
    <name type="scientific">Salipiger aestuarii</name>
    <dbReference type="NCBI Taxonomy" id="568098"/>
    <lineage>
        <taxon>Bacteria</taxon>
        <taxon>Pseudomonadati</taxon>
        <taxon>Pseudomonadota</taxon>
        <taxon>Alphaproteobacteria</taxon>
        <taxon>Rhodobacterales</taxon>
        <taxon>Roseobacteraceae</taxon>
        <taxon>Salipiger</taxon>
    </lineage>
</organism>
<dbReference type="OrthoDB" id="9778934at2"/>
<dbReference type="GO" id="GO:0009279">
    <property type="term" value="C:cell outer membrane"/>
    <property type="evidence" value="ECO:0007669"/>
    <property type="project" value="InterPro"/>
</dbReference>
<keyword evidence="3" id="KW-1185">Reference proteome</keyword>
<dbReference type="GO" id="GO:0005507">
    <property type="term" value="F:copper ion binding"/>
    <property type="evidence" value="ECO:0007669"/>
    <property type="project" value="InterPro"/>
</dbReference>
<evidence type="ECO:0000313" key="2">
    <source>
        <dbReference type="EMBL" id="RAK15624.1"/>
    </source>
</evidence>
<dbReference type="GO" id="GO:0006878">
    <property type="term" value="P:intracellular copper ion homeostasis"/>
    <property type="evidence" value="ECO:0007669"/>
    <property type="project" value="InterPro"/>
</dbReference>
<gene>
    <name evidence="2" type="ORF">ATI53_102147</name>
</gene>
<sequence length="248" mass="27156">MGAYSKETNHMKKLLLGTALGLPLALTFTSVAMAEVGVSPTVWGVRIDKLEYRMGDEENSFAWGFEAWTGNDELRLVWKSEGAKIEGGDFEEMDNQIRLQKPITDFFDGFIGIAASTPDGAPERYYGAFGVTGLAPQWFEVEAALYVSEYPYLGAEVEYEGLLTNRLILTPSIEASLPLADDPEREIVAGGGSVELGLRLSYDLIGRSVSPYIGVNYERAFGGTADILRDHGDELDELTGVVGINFMF</sequence>
<dbReference type="InterPro" id="IPR007939">
    <property type="entry name" value="Cu-R_B_prcur"/>
</dbReference>
<accession>A0A327Y4D5</accession>
<comment type="caution">
    <text evidence="2">The sequence shown here is derived from an EMBL/GenBank/DDBJ whole genome shotgun (WGS) entry which is preliminary data.</text>
</comment>
<keyword evidence="1" id="KW-0732">Signal</keyword>
<protein>
    <submittedName>
        <fullName evidence="2">Copper resistance protein B</fullName>
    </submittedName>
</protein>
<proteinExistence type="predicted"/>
<evidence type="ECO:0000256" key="1">
    <source>
        <dbReference type="SAM" id="SignalP"/>
    </source>
</evidence>
<dbReference type="Pfam" id="PF05275">
    <property type="entry name" value="CopB"/>
    <property type="match status" value="1"/>
</dbReference>